<evidence type="ECO:0000256" key="1">
    <source>
        <dbReference type="SAM" id="MobiDB-lite"/>
    </source>
</evidence>
<dbReference type="EMBL" id="JAKELL010000064">
    <property type="protein sequence ID" value="KAH8985364.1"/>
    <property type="molecule type" value="Genomic_DNA"/>
</dbReference>
<feature type="region of interest" description="Disordered" evidence="1">
    <location>
        <begin position="198"/>
        <end position="229"/>
    </location>
</feature>
<feature type="transmembrane region" description="Helical" evidence="2">
    <location>
        <begin position="167"/>
        <end position="190"/>
    </location>
</feature>
<feature type="compositionally biased region" description="Polar residues" evidence="1">
    <location>
        <begin position="272"/>
        <end position="313"/>
    </location>
</feature>
<evidence type="ECO:0000313" key="4">
    <source>
        <dbReference type="Proteomes" id="UP001201163"/>
    </source>
</evidence>
<keyword evidence="2" id="KW-1133">Transmembrane helix</keyword>
<proteinExistence type="predicted"/>
<keyword evidence="4" id="KW-1185">Reference proteome</keyword>
<accession>A0AAD4LC04</accession>
<name>A0AAD4LC04_9AGAM</name>
<dbReference type="AlphaFoldDB" id="A0AAD4LC04"/>
<keyword evidence="2" id="KW-0472">Membrane</keyword>
<reference evidence="3" key="1">
    <citation type="submission" date="2022-01" db="EMBL/GenBank/DDBJ databases">
        <title>Comparative genomics reveals a dynamic genome evolution in the ectomycorrhizal milk-cap (Lactarius) mushrooms.</title>
        <authorList>
            <consortium name="DOE Joint Genome Institute"/>
            <person name="Lebreton A."/>
            <person name="Tang N."/>
            <person name="Kuo A."/>
            <person name="LaButti K."/>
            <person name="Drula E."/>
            <person name="Barry K."/>
            <person name="Clum A."/>
            <person name="Lipzen A."/>
            <person name="Mousain D."/>
            <person name="Ng V."/>
            <person name="Wang R."/>
            <person name="Wang X."/>
            <person name="Dai Y."/>
            <person name="Henrissat B."/>
            <person name="Grigoriev I.V."/>
            <person name="Guerin-Laguette A."/>
            <person name="Yu F."/>
            <person name="Martin F.M."/>
        </authorList>
    </citation>
    <scope>NUCLEOTIDE SEQUENCE</scope>
    <source>
        <strain evidence="3">QP</strain>
    </source>
</reference>
<comment type="caution">
    <text evidence="3">The sequence shown here is derived from an EMBL/GenBank/DDBJ whole genome shotgun (WGS) entry which is preliminary data.</text>
</comment>
<evidence type="ECO:0000313" key="3">
    <source>
        <dbReference type="EMBL" id="KAH8985364.1"/>
    </source>
</evidence>
<feature type="region of interest" description="Disordered" evidence="1">
    <location>
        <begin position="717"/>
        <end position="737"/>
    </location>
</feature>
<gene>
    <name evidence="3" type="ORF">EDB92DRAFT_1818669</name>
</gene>
<dbReference type="Proteomes" id="UP001201163">
    <property type="component" value="Unassembled WGS sequence"/>
</dbReference>
<feature type="region of interest" description="Disordered" evidence="1">
    <location>
        <begin position="341"/>
        <end position="386"/>
    </location>
</feature>
<feature type="region of interest" description="Disordered" evidence="1">
    <location>
        <begin position="262"/>
        <end position="325"/>
    </location>
</feature>
<feature type="region of interest" description="Disordered" evidence="1">
    <location>
        <begin position="234"/>
        <end position="253"/>
    </location>
</feature>
<sequence length="755" mass="81291">MLQEPPLIPDRILEAGLRSISRPNINFARSGPPIPNTPRTTGGPYFHTHGPGQRQIHIAENKVREETPLLTPTPTPTSINWWPYPPWGQSTVSATPVASSSPFSAAAVAVVASTVASASTIPLSATTSSATPNTPQATIISISALPPTNTLPSNPRVQAATGSHFNILYLVPVFVAVGLALGALCGLLGYRWYSRRRARKGGPSNGIRTRGREGSSFVPGPPYIPMLDDTEDARTALPTTTSPSKYTRHGASRAGRSWLSAVARAGSRRGSTHSSSIPPSRGSTTRATPSHSRPLSGSPTGARSRGSTISPGSLSDEENVPYETIRHTSIRRGIIERLQRGIDRRAPSRRTTQTYLSAPSAYSGTHTEDSRAPSAVPSSESPRDTDWIPGSGFRIVEEAISSPIPPSTAATLSSPTSVSALVAGLPGRSASAWDDRAAIRQAVDAHPGERWLAWTRSWASSPPQTNAQQQDRFTAVPARRRDDVGAALPRSPPQLTSGTLQSTLIFSPSLAPSGTARRHQPTDAAPAAVRGDSRASSIALGEGHGTPAMRYAARQTALARVEDILARSYSSRDLAQATASPGSPNAFGAAAVSAEEEEEDITLGAGLMSRRWFSILFTICYFTKLSAGHKLWFHSVTGGGLDKRNLRCPATKCCIALIDPSYGDWHSDSLNGVKPSKNRDISYINPYSVAVQYHSTRMDLACYDHDQYAVLRERPLRRKPPPRVPARRVPRQQRQHRISTMKSKIVTMTFERDRR</sequence>
<organism evidence="3 4">
    <name type="scientific">Lactarius akahatsu</name>
    <dbReference type="NCBI Taxonomy" id="416441"/>
    <lineage>
        <taxon>Eukaryota</taxon>
        <taxon>Fungi</taxon>
        <taxon>Dikarya</taxon>
        <taxon>Basidiomycota</taxon>
        <taxon>Agaricomycotina</taxon>
        <taxon>Agaricomycetes</taxon>
        <taxon>Russulales</taxon>
        <taxon>Russulaceae</taxon>
        <taxon>Lactarius</taxon>
    </lineage>
</organism>
<protein>
    <submittedName>
        <fullName evidence="3">Uncharacterized protein</fullName>
    </submittedName>
</protein>
<feature type="region of interest" description="Disordered" evidence="1">
    <location>
        <begin position="510"/>
        <end position="533"/>
    </location>
</feature>
<keyword evidence="2" id="KW-0812">Transmembrane</keyword>
<evidence type="ECO:0000256" key="2">
    <source>
        <dbReference type="SAM" id="Phobius"/>
    </source>
</evidence>
<feature type="compositionally biased region" description="Polar residues" evidence="1">
    <location>
        <begin position="349"/>
        <end position="365"/>
    </location>
</feature>